<name>A0ACC1NCX3_9APHY</name>
<dbReference type="EMBL" id="JANSHE010004563">
    <property type="protein sequence ID" value="KAJ2976476.1"/>
    <property type="molecule type" value="Genomic_DNA"/>
</dbReference>
<proteinExistence type="predicted"/>
<dbReference type="Proteomes" id="UP001144978">
    <property type="component" value="Unassembled WGS sequence"/>
</dbReference>
<comment type="caution">
    <text evidence="1">The sequence shown here is derived from an EMBL/GenBank/DDBJ whole genome shotgun (WGS) entry which is preliminary data.</text>
</comment>
<accession>A0ACC1NCX3</accession>
<evidence type="ECO:0000313" key="1">
    <source>
        <dbReference type="EMBL" id="KAJ2976476.1"/>
    </source>
</evidence>
<organism evidence="1 2">
    <name type="scientific">Trametes sanguinea</name>
    <dbReference type="NCBI Taxonomy" id="158606"/>
    <lineage>
        <taxon>Eukaryota</taxon>
        <taxon>Fungi</taxon>
        <taxon>Dikarya</taxon>
        <taxon>Basidiomycota</taxon>
        <taxon>Agaricomycotina</taxon>
        <taxon>Agaricomycetes</taxon>
        <taxon>Polyporales</taxon>
        <taxon>Polyporaceae</taxon>
        <taxon>Trametes</taxon>
    </lineage>
</organism>
<gene>
    <name evidence="1" type="ORF">NUW54_g11559</name>
</gene>
<sequence length="550" mass="60114">MATVTHYIYSHYDPPERKEESNIVEDVPEEELEGEDPWVTESAFGARRRIQNAPRFVPAIVSYDEINNMIGGASSSIPGLPEQKPPPSSHVSDWYKSLPRASSAPATGPQAPSASTAPSTSQEVANPSTVAASSSAARTKVSPPKRTKNDWFISKAIMSAPASPRATPAPTLADILSREPPPDRKDQPFVPPVFLHIGPSNKGFALLQRHGWSEGEALGAGAARRTMSQKAREKRPARTILDDPQVSVKTEEREVALNGDDEVREVRKVEVVDLTLSDSDEDVEEAFAGTPADTSDASISAGSHNPKALLTPIATRLKSDRLGIGLKAKTVGPYKESKKRVTHNQANLAAHIRANEEMRMRKALLGRGSKSSRAWRRQKRRVARGSSLTSMGTELPCTFNPGDRLVQLYTILRCRPRVLRSFDRRRPPIITQDVLETRQEQEQAAQQPVHPGHGGPLDDAHSRQPSGRPQSGLLAIRVLGAEGLNLPEGKAVPPAVQAALNSQQAKVAASVSPSSVTQHRLANRRSNRDSVQRTQCWWLPYLVMEFEEEG</sequence>
<keyword evidence="2" id="KW-1185">Reference proteome</keyword>
<evidence type="ECO:0000313" key="2">
    <source>
        <dbReference type="Proteomes" id="UP001144978"/>
    </source>
</evidence>
<protein>
    <submittedName>
        <fullName evidence="1">Uncharacterized protein</fullName>
    </submittedName>
</protein>
<reference evidence="1" key="1">
    <citation type="submission" date="2022-08" db="EMBL/GenBank/DDBJ databases">
        <title>Genome Sequence of Pycnoporus sanguineus.</title>
        <authorList>
            <person name="Buettner E."/>
        </authorList>
    </citation>
    <scope>NUCLEOTIDE SEQUENCE</scope>
    <source>
        <strain evidence="1">CG-C14</strain>
    </source>
</reference>